<gene>
    <name evidence="1" type="ORF">DFR70_108139</name>
</gene>
<organism evidence="1 2">
    <name type="scientific">Nocardia tenerifensis</name>
    <dbReference type="NCBI Taxonomy" id="228006"/>
    <lineage>
        <taxon>Bacteria</taxon>
        <taxon>Bacillati</taxon>
        <taxon>Actinomycetota</taxon>
        <taxon>Actinomycetes</taxon>
        <taxon>Mycobacteriales</taxon>
        <taxon>Nocardiaceae</taxon>
        <taxon>Nocardia</taxon>
    </lineage>
</organism>
<proteinExistence type="predicted"/>
<dbReference type="Proteomes" id="UP000247569">
    <property type="component" value="Unassembled WGS sequence"/>
</dbReference>
<evidence type="ECO:0000313" key="2">
    <source>
        <dbReference type="Proteomes" id="UP000247569"/>
    </source>
</evidence>
<name>A0A318K0S8_9NOCA</name>
<comment type="caution">
    <text evidence="1">The sequence shown here is derived from an EMBL/GenBank/DDBJ whole genome shotgun (WGS) entry which is preliminary data.</text>
</comment>
<dbReference type="AlphaFoldDB" id="A0A318K0S8"/>
<protein>
    <submittedName>
        <fullName evidence="1">Uncharacterized protein</fullName>
    </submittedName>
</protein>
<keyword evidence="2" id="KW-1185">Reference proteome</keyword>
<dbReference type="EMBL" id="QJKF01000008">
    <property type="protein sequence ID" value="PXX61581.1"/>
    <property type="molecule type" value="Genomic_DNA"/>
</dbReference>
<accession>A0A318K0S8</accession>
<dbReference type="RefSeq" id="WP_255219238.1">
    <property type="nucleotide sequence ID" value="NZ_QJKF01000008.1"/>
</dbReference>
<evidence type="ECO:0000313" key="1">
    <source>
        <dbReference type="EMBL" id="PXX61581.1"/>
    </source>
</evidence>
<sequence length="42" mass="4430">MARWTPTAVGTREIVIMQGNDSESVMFTVGTGINTGSVCQAI</sequence>
<reference evidence="1 2" key="1">
    <citation type="submission" date="2018-05" db="EMBL/GenBank/DDBJ databases">
        <title>Genomic Encyclopedia of Type Strains, Phase IV (KMG-IV): sequencing the most valuable type-strain genomes for metagenomic binning, comparative biology and taxonomic classification.</title>
        <authorList>
            <person name="Goeker M."/>
        </authorList>
    </citation>
    <scope>NUCLEOTIDE SEQUENCE [LARGE SCALE GENOMIC DNA]</scope>
    <source>
        <strain evidence="1 2">DSM 44704</strain>
    </source>
</reference>